<dbReference type="PROSITE" id="PS50994">
    <property type="entry name" value="INTEGRASE"/>
    <property type="match status" value="1"/>
</dbReference>
<dbReference type="NCBIfam" id="NF033516">
    <property type="entry name" value="transpos_IS3"/>
    <property type="match status" value="1"/>
</dbReference>
<dbReference type="InterPro" id="IPR036397">
    <property type="entry name" value="RNaseH_sf"/>
</dbReference>
<accession>A0ABW9P962</accession>
<dbReference type="InterPro" id="IPR048020">
    <property type="entry name" value="Transpos_IS3"/>
</dbReference>
<dbReference type="Gene3D" id="3.30.420.10">
    <property type="entry name" value="Ribonuclease H-like superfamily/Ribonuclease H"/>
    <property type="match status" value="1"/>
</dbReference>
<organism evidence="2 3">
    <name type="scientific">Companilactobacillus mishanensis</name>
    <dbReference type="NCBI Taxonomy" id="2486008"/>
    <lineage>
        <taxon>Bacteria</taxon>
        <taxon>Bacillati</taxon>
        <taxon>Bacillota</taxon>
        <taxon>Bacilli</taxon>
        <taxon>Lactobacillales</taxon>
        <taxon>Lactobacillaceae</taxon>
        <taxon>Companilactobacillus</taxon>
    </lineage>
</organism>
<sequence length="309" mass="35752">MRDSIPTRYRSNETRVNCRKKIFNQGKVVVNQSTINMITELSHDIPIARICEILGIARSTYYRNLKPKEPGNKELKQEIHKVCKVAHFRFGYRKVFNKVKVSFACTEGKVRRIMSKNNWGCKVKIKVQHRSGNPFKTFDNIINRDWDTDTPLTKLTTDITYLPFGTCMLYLSTIMDTFNNEIIAYKISDHPDEQLVLGTLAQLPELGEETILHSDQGSTYTSRKVFDECREKGIIRSMSRKGTPADNALIESFHSSLKSETFYINNEPIGSNSIVIEMVDEYIQFWNNERILQKLGYQSPVEYRLSVTQ</sequence>
<evidence type="ECO:0000259" key="1">
    <source>
        <dbReference type="PROSITE" id="PS50994"/>
    </source>
</evidence>
<dbReference type="Pfam" id="PF00665">
    <property type="entry name" value="rve"/>
    <property type="match status" value="1"/>
</dbReference>
<keyword evidence="3" id="KW-1185">Reference proteome</keyword>
<comment type="caution">
    <text evidence="2">The sequence shown here is derived from an EMBL/GenBank/DDBJ whole genome shotgun (WGS) entry which is preliminary data.</text>
</comment>
<protein>
    <submittedName>
        <fullName evidence="2">IS3 family transposase</fullName>
    </submittedName>
</protein>
<evidence type="ECO:0000313" key="3">
    <source>
        <dbReference type="Proteomes" id="UP000436655"/>
    </source>
</evidence>
<dbReference type="InterPro" id="IPR012337">
    <property type="entry name" value="RNaseH-like_sf"/>
</dbReference>
<evidence type="ECO:0000313" key="2">
    <source>
        <dbReference type="EMBL" id="MQS45672.1"/>
    </source>
</evidence>
<dbReference type="SUPFAM" id="SSF53098">
    <property type="entry name" value="Ribonuclease H-like"/>
    <property type="match status" value="1"/>
</dbReference>
<reference evidence="2 3" key="1">
    <citation type="journal article" date="2019" name="Syst. Appl. Microbiol.">
        <title>Polyphasic characterization of two novel Lactobacillus spp. isolated from blown salami packages: Description of Lactobacillus halodurans sp. nov. and Lactobacillus salsicarnum sp. nov.</title>
        <authorList>
            <person name="Schuster J.A."/>
            <person name="Klingl A."/>
            <person name="Vogel R.F."/>
            <person name="Ehrmann M.A."/>
        </authorList>
    </citation>
    <scope>NUCLEOTIDE SEQUENCE [LARGE SCALE GENOMIC DNA]</scope>
    <source>
        <strain evidence="2 3">TMW 1.2098</strain>
    </source>
</reference>
<name>A0ABW9P962_9LACO</name>
<dbReference type="PANTHER" id="PTHR46889">
    <property type="entry name" value="TRANSPOSASE INSF FOR INSERTION SEQUENCE IS3B-RELATED"/>
    <property type="match status" value="1"/>
</dbReference>
<dbReference type="InterPro" id="IPR001584">
    <property type="entry name" value="Integrase_cat-core"/>
</dbReference>
<dbReference type="Proteomes" id="UP000436655">
    <property type="component" value="Unassembled WGS sequence"/>
</dbReference>
<proteinExistence type="predicted"/>
<dbReference type="InterPro" id="IPR050900">
    <property type="entry name" value="Transposase_IS3/IS150/IS904"/>
</dbReference>
<dbReference type="Pfam" id="PF13333">
    <property type="entry name" value="rve_2"/>
    <property type="match status" value="1"/>
</dbReference>
<gene>
    <name evidence="2" type="ORF">FHL03_09255</name>
</gene>
<feature type="domain" description="Integrase catalytic" evidence="1">
    <location>
        <begin position="130"/>
        <end position="308"/>
    </location>
</feature>
<dbReference type="PANTHER" id="PTHR46889:SF5">
    <property type="entry name" value="INTEGRASE PROTEIN"/>
    <property type="match status" value="1"/>
</dbReference>
<dbReference type="EMBL" id="VDFN01000008">
    <property type="protein sequence ID" value="MQS45672.1"/>
    <property type="molecule type" value="Genomic_DNA"/>
</dbReference>